<accession>A0AAN6MEW7</accession>
<keyword evidence="8" id="KW-1185">Reference proteome</keyword>
<organism evidence="7 8">
    <name type="scientific">Staphylotrichum tortipilum</name>
    <dbReference type="NCBI Taxonomy" id="2831512"/>
    <lineage>
        <taxon>Eukaryota</taxon>
        <taxon>Fungi</taxon>
        <taxon>Dikarya</taxon>
        <taxon>Ascomycota</taxon>
        <taxon>Pezizomycotina</taxon>
        <taxon>Sordariomycetes</taxon>
        <taxon>Sordariomycetidae</taxon>
        <taxon>Sordariales</taxon>
        <taxon>Chaetomiaceae</taxon>
        <taxon>Staphylotrichum</taxon>
    </lineage>
</organism>
<evidence type="ECO:0000256" key="1">
    <source>
        <dbReference type="ARBA" id="ARBA00001917"/>
    </source>
</evidence>
<feature type="compositionally biased region" description="Polar residues" evidence="5">
    <location>
        <begin position="33"/>
        <end position="51"/>
    </location>
</feature>
<dbReference type="GO" id="GO:0010181">
    <property type="term" value="F:FMN binding"/>
    <property type="evidence" value="ECO:0007669"/>
    <property type="project" value="InterPro"/>
</dbReference>
<dbReference type="EMBL" id="MU855761">
    <property type="protein sequence ID" value="KAK3899617.1"/>
    <property type="molecule type" value="Genomic_DNA"/>
</dbReference>
<dbReference type="Gene3D" id="2.30.110.10">
    <property type="entry name" value="Electron Transport, Fmn-binding Protein, Chain A"/>
    <property type="match status" value="1"/>
</dbReference>
<feature type="region of interest" description="Disordered" evidence="5">
    <location>
        <begin position="1"/>
        <end position="68"/>
    </location>
</feature>
<feature type="domain" description="Flavin reductase like" evidence="6">
    <location>
        <begin position="86"/>
        <end position="238"/>
    </location>
</feature>
<evidence type="ECO:0000256" key="4">
    <source>
        <dbReference type="ARBA" id="ARBA00038054"/>
    </source>
</evidence>
<evidence type="ECO:0000256" key="3">
    <source>
        <dbReference type="ARBA" id="ARBA00022643"/>
    </source>
</evidence>
<dbReference type="AlphaFoldDB" id="A0AAN6MEW7"/>
<name>A0AAN6MEW7_9PEZI</name>
<dbReference type="PANTHER" id="PTHR33798">
    <property type="entry name" value="FLAVOPROTEIN OXYGENASE"/>
    <property type="match status" value="1"/>
</dbReference>
<dbReference type="InterPro" id="IPR012349">
    <property type="entry name" value="Split_barrel_FMN-bd"/>
</dbReference>
<dbReference type="PANTHER" id="PTHR33798:SF5">
    <property type="entry name" value="FLAVIN REDUCTASE LIKE DOMAIN-CONTAINING PROTEIN"/>
    <property type="match status" value="1"/>
</dbReference>
<sequence>MVASNTAAFEKQLQRNPHPDFKSVEASRPPFDPSTTLTFTQTPQPSWTPGSGANPLHPSSPPAHIPIDPHSRAAALNYKLLISAIIPRPTVLLSTRSADGRSTNLAPFSYFQLIGHDPPLFVVGFASALDASKAKDSLRNLHETGECVINLISEGFVEAANATSVNAPWGVSEWDVSGLSPVYDCETVKVARVREAVFAIEGKLESVREFESRSTPGKVSSTLAVIEGTRFWAREDAVNEERSVIDPKVLRPISRLGGITYSRATDAFELARPDFEKDIGGVEGVSKLENKHLPN</sequence>
<protein>
    <recommendedName>
        <fullName evidence="6">Flavin reductase like domain-containing protein</fullName>
    </recommendedName>
</protein>
<keyword evidence="3" id="KW-0288">FMN</keyword>
<keyword evidence="2" id="KW-0285">Flavoprotein</keyword>
<dbReference type="Proteomes" id="UP001303889">
    <property type="component" value="Unassembled WGS sequence"/>
</dbReference>
<proteinExistence type="inferred from homology"/>
<comment type="cofactor">
    <cofactor evidence="1">
        <name>FMN</name>
        <dbReference type="ChEBI" id="CHEBI:58210"/>
    </cofactor>
</comment>
<gene>
    <name evidence="7" type="ORF">C8A05DRAFT_36756</name>
</gene>
<evidence type="ECO:0000313" key="8">
    <source>
        <dbReference type="Proteomes" id="UP001303889"/>
    </source>
</evidence>
<evidence type="ECO:0000256" key="5">
    <source>
        <dbReference type="SAM" id="MobiDB-lite"/>
    </source>
</evidence>
<evidence type="ECO:0000256" key="2">
    <source>
        <dbReference type="ARBA" id="ARBA00022630"/>
    </source>
</evidence>
<dbReference type="InterPro" id="IPR002563">
    <property type="entry name" value="Flavin_Rdtase-like_dom"/>
</dbReference>
<comment type="caution">
    <text evidence="7">The sequence shown here is derived from an EMBL/GenBank/DDBJ whole genome shotgun (WGS) entry which is preliminary data.</text>
</comment>
<dbReference type="SUPFAM" id="SSF50475">
    <property type="entry name" value="FMN-binding split barrel"/>
    <property type="match status" value="1"/>
</dbReference>
<dbReference type="Pfam" id="PF01613">
    <property type="entry name" value="Flavin_Reduct"/>
    <property type="match status" value="1"/>
</dbReference>
<reference evidence="7" key="2">
    <citation type="submission" date="2023-05" db="EMBL/GenBank/DDBJ databases">
        <authorList>
            <consortium name="Lawrence Berkeley National Laboratory"/>
            <person name="Steindorff A."/>
            <person name="Hensen N."/>
            <person name="Bonometti L."/>
            <person name="Westerberg I."/>
            <person name="Brannstrom I.O."/>
            <person name="Guillou S."/>
            <person name="Cros-Aarteil S."/>
            <person name="Calhoun S."/>
            <person name="Haridas S."/>
            <person name="Kuo A."/>
            <person name="Mondo S."/>
            <person name="Pangilinan J."/>
            <person name="Riley R."/>
            <person name="Labutti K."/>
            <person name="Andreopoulos B."/>
            <person name="Lipzen A."/>
            <person name="Chen C."/>
            <person name="Yanf M."/>
            <person name="Daum C."/>
            <person name="Ng V."/>
            <person name="Clum A."/>
            <person name="Ohm R."/>
            <person name="Martin F."/>
            <person name="Silar P."/>
            <person name="Natvig D."/>
            <person name="Lalanne C."/>
            <person name="Gautier V."/>
            <person name="Ament-Velasquez S.L."/>
            <person name="Kruys A."/>
            <person name="Hutchinson M.I."/>
            <person name="Powell A.J."/>
            <person name="Barry K."/>
            <person name="Miller A.N."/>
            <person name="Grigoriev I.V."/>
            <person name="Debuchy R."/>
            <person name="Gladieux P."/>
            <person name="Thoren M.H."/>
            <person name="Johannesson H."/>
        </authorList>
    </citation>
    <scope>NUCLEOTIDE SEQUENCE</scope>
    <source>
        <strain evidence="7">CBS 103.79</strain>
    </source>
</reference>
<evidence type="ECO:0000259" key="6">
    <source>
        <dbReference type="Pfam" id="PF01613"/>
    </source>
</evidence>
<comment type="similarity">
    <text evidence="4">Belongs to the flavoredoxin family.</text>
</comment>
<evidence type="ECO:0000313" key="7">
    <source>
        <dbReference type="EMBL" id="KAK3899617.1"/>
    </source>
</evidence>
<reference evidence="7" key="1">
    <citation type="journal article" date="2023" name="Mol. Phylogenet. Evol.">
        <title>Genome-scale phylogeny and comparative genomics of the fungal order Sordariales.</title>
        <authorList>
            <person name="Hensen N."/>
            <person name="Bonometti L."/>
            <person name="Westerberg I."/>
            <person name="Brannstrom I.O."/>
            <person name="Guillou S."/>
            <person name="Cros-Aarteil S."/>
            <person name="Calhoun S."/>
            <person name="Haridas S."/>
            <person name="Kuo A."/>
            <person name="Mondo S."/>
            <person name="Pangilinan J."/>
            <person name="Riley R."/>
            <person name="LaButti K."/>
            <person name="Andreopoulos B."/>
            <person name="Lipzen A."/>
            <person name="Chen C."/>
            <person name="Yan M."/>
            <person name="Daum C."/>
            <person name="Ng V."/>
            <person name="Clum A."/>
            <person name="Steindorff A."/>
            <person name="Ohm R.A."/>
            <person name="Martin F."/>
            <person name="Silar P."/>
            <person name="Natvig D.O."/>
            <person name="Lalanne C."/>
            <person name="Gautier V."/>
            <person name="Ament-Velasquez S.L."/>
            <person name="Kruys A."/>
            <person name="Hutchinson M.I."/>
            <person name="Powell A.J."/>
            <person name="Barry K."/>
            <person name="Miller A.N."/>
            <person name="Grigoriev I.V."/>
            <person name="Debuchy R."/>
            <person name="Gladieux P."/>
            <person name="Hiltunen Thoren M."/>
            <person name="Johannesson H."/>
        </authorList>
    </citation>
    <scope>NUCLEOTIDE SEQUENCE</scope>
    <source>
        <strain evidence="7">CBS 103.79</strain>
    </source>
</reference>